<comment type="caution">
    <text evidence="4">The sequence shown here is derived from an EMBL/GenBank/DDBJ whole genome shotgun (WGS) entry which is preliminary data.</text>
</comment>
<reference evidence="4" key="1">
    <citation type="submission" date="2020-04" db="EMBL/GenBank/DDBJ databases">
        <title>Genome Assembly and Annotation of Botryosphaeria dothidea sdau 11-99, a Latent Pathogen of Apple Fruit Ring Rot in China.</title>
        <authorList>
            <person name="Yu C."/>
            <person name="Diao Y."/>
            <person name="Lu Q."/>
            <person name="Zhao J."/>
            <person name="Cui S."/>
            <person name="Peng C."/>
            <person name="He B."/>
            <person name="Liu H."/>
        </authorList>
    </citation>
    <scope>NUCLEOTIDE SEQUENCE [LARGE SCALE GENOMIC DNA]</scope>
    <source>
        <strain evidence="4">Sdau11-99</strain>
    </source>
</reference>
<dbReference type="Gene3D" id="3.40.50.1820">
    <property type="entry name" value="alpha/beta hydrolase"/>
    <property type="match status" value="1"/>
</dbReference>
<evidence type="ECO:0000256" key="2">
    <source>
        <dbReference type="ARBA" id="ARBA00023157"/>
    </source>
</evidence>
<dbReference type="EMBL" id="WWBZ02000073">
    <property type="protein sequence ID" value="KAF4301674.1"/>
    <property type="molecule type" value="Genomic_DNA"/>
</dbReference>
<name>A0A8H4MWP4_9PEZI</name>
<keyword evidence="5" id="KW-1185">Reference proteome</keyword>
<accession>A0A8H4MWP4</accession>
<evidence type="ECO:0000256" key="3">
    <source>
        <dbReference type="SAM" id="SignalP"/>
    </source>
</evidence>
<keyword evidence="1" id="KW-0378">Hydrolase</keyword>
<evidence type="ECO:0000256" key="1">
    <source>
        <dbReference type="ARBA" id="ARBA00022801"/>
    </source>
</evidence>
<dbReference type="InterPro" id="IPR000675">
    <property type="entry name" value="Cutinase/axe"/>
</dbReference>
<dbReference type="AlphaFoldDB" id="A0A8H4MWP4"/>
<evidence type="ECO:0000313" key="4">
    <source>
        <dbReference type="EMBL" id="KAF4301674.1"/>
    </source>
</evidence>
<organism evidence="4 5">
    <name type="scientific">Botryosphaeria dothidea</name>
    <dbReference type="NCBI Taxonomy" id="55169"/>
    <lineage>
        <taxon>Eukaryota</taxon>
        <taxon>Fungi</taxon>
        <taxon>Dikarya</taxon>
        <taxon>Ascomycota</taxon>
        <taxon>Pezizomycotina</taxon>
        <taxon>Dothideomycetes</taxon>
        <taxon>Dothideomycetes incertae sedis</taxon>
        <taxon>Botryosphaeriales</taxon>
        <taxon>Botryosphaeriaceae</taxon>
        <taxon>Botryosphaeria</taxon>
    </lineage>
</organism>
<protein>
    <submittedName>
        <fullName evidence="4">Cutinase</fullName>
    </submittedName>
</protein>
<sequence length="232" mass="24492">MLSQIFAAALLLPLCHALPTIAVKDSALAGRQTTCAAVHILIARGTTEEYPGDMGSLANLIIANNDDADYEDVIYPATFDYISSTRQGMSATMNQLTAYVEACPQSKIVLLGYSQGAHVTGDALCGGGGSNLGAETEPVSTDIGEHVAAVAWYGDPRHIAGQSYDEGTAMTDGLYPRTAAQLAVLNDHYADKIHSYCDDGDPFCAGGTSVSVHGEYPEHYDEEAAAWVQSLL</sequence>
<feature type="chain" id="PRO_5034954035" evidence="3">
    <location>
        <begin position="18"/>
        <end position="232"/>
    </location>
</feature>
<dbReference type="Proteomes" id="UP000572817">
    <property type="component" value="Unassembled WGS sequence"/>
</dbReference>
<gene>
    <name evidence="4" type="ORF">GTA08_BOTSDO09911</name>
</gene>
<evidence type="ECO:0000313" key="5">
    <source>
        <dbReference type="Proteomes" id="UP000572817"/>
    </source>
</evidence>
<dbReference type="OrthoDB" id="2586582at2759"/>
<dbReference type="SMART" id="SM01110">
    <property type="entry name" value="Cutinase"/>
    <property type="match status" value="1"/>
</dbReference>
<dbReference type="InterPro" id="IPR029058">
    <property type="entry name" value="AB_hydrolase_fold"/>
</dbReference>
<dbReference type="PANTHER" id="PTHR33630:SF9">
    <property type="entry name" value="CUTINASE 4"/>
    <property type="match status" value="1"/>
</dbReference>
<dbReference type="GO" id="GO:0052689">
    <property type="term" value="F:carboxylic ester hydrolase activity"/>
    <property type="evidence" value="ECO:0007669"/>
    <property type="project" value="UniProtKB-ARBA"/>
</dbReference>
<dbReference type="PANTHER" id="PTHR33630">
    <property type="entry name" value="CUTINASE RV1984C-RELATED-RELATED"/>
    <property type="match status" value="1"/>
</dbReference>
<proteinExistence type="predicted"/>
<dbReference type="SUPFAM" id="SSF53474">
    <property type="entry name" value="alpha/beta-Hydrolases"/>
    <property type="match status" value="1"/>
</dbReference>
<dbReference type="Pfam" id="PF01083">
    <property type="entry name" value="Cutinase"/>
    <property type="match status" value="1"/>
</dbReference>
<keyword evidence="3" id="KW-0732">Signal</keyword>
<keyword evidence="2" id="KW-1015">Disulfide bond</keyword>
<feature type="signal peptide" evidence="3">
    <location>
        <begin position="1"/>
        <end position="17"/>
    </location>
</feature>